<dbReference type="EMBL" id="FXXQ01000017">
    <property type="protein sequence ID" value="SMX25501.1"/>
    <property type="molecule type" value="Genomic_DNA"/>
</dbReference>
<dbReference type="PANTHER" id="PTHR39327">
    <property type="match status" value="1"/>
</dbReference>
<dbReference type="Pfam" id="PF06035">
    <property type="entry name" value="Peptidase_C93"/>
    <property type="match status" value="1"/>
</dbReference>
<dbReference type="RefSeq" id="WP_093975688.1">
    <property type="nucleotide sequence ID" value="NZ_FXXQ01000017.1"/>
</dbReference>
<dbReference type="AlphaFoldDB" id="A0A238J579"/>
<sequence>MWFRGFSYSWTESGSPAFLRVGFTLCLALMTPLAPAHASGKRPHLEALHRVDEPNGFSDVCVRYDWACTRSGRATSTGREVLTIAQTVNTIINRQTREVTDEVQYNRSEYWALPTARGGDCEDFALAKKQALISKGIAAEKLLIATVLDRRNNPHAVLVLRIDAGDYILDNVTNSILGWQETGYTFLRMQNPDSPSQWLAVLAGGVLGG</sequence>
<dbReference type="PANTHER" id="PTHR39327:SF1">
    <property type="entry name" value="BLR5470 PROTEIN"/>
    <property type="match status" value="1"/>
</dbReference>
<proteinExistence type="predicted"/>
<dbReference type="InterPro" id="IPR010319">
    <property type="entry name" value="Transglutaminase-like_Cys_pept"/>
</dbReference>
<keyword evidence="2" id="KW-1185">Reference proteome</keyword>
<gene>
    <name evidence="1" type="ORF">BOA8489_03644</name>
</gene>
<organism evidence="1 2">
    <name type="scientific">Boseongicola aestuarii</name>
    <dbReference type="NCBI Taxonomy" id="1470561"/>
    <lineage>
        <taxon>Bacteria</taxon>
        <taxon>Pseudomonadati</taxon>
        <taxon>Pseudomonadota</taxon>
        <taxon>Alphaproteobacteria</taxon>
        <taxon>Rhodobacterales</taxon>
        <taxon>Paracoccaceae</taxon>
        <taxon>Boseongicola</taxon>
    </lineage>
</organism>
<dbReference type="Proteomes" id="UP000201838">
    <property type="component" value="Unassembled WGS sequence"/>
</dbReference>
<evidence type="ECO:0008006" key="3">
    <source>
        <dbReference type="Google" id="ProtNLM"/>
    </source>
</evidence>
<evidence type="ECO:0000313" key="2">
    <source>
        <dbReference type="Proteomes" id="UP000201838"/>
    </source>
</evidence>
<dbReference type="OrthoDB" id="7206808at2"/>
<reference evidence="1 2" key="1">
    <citation type="submission" date="2017-05" db="EMBL/GenBank/DDBJ databases">
        <authorList>
            <person name="Song R."/>
            <person name="Chenine A.L."/>
            <person name="Ruprecht R.M."/>
        </authorList>
    </citation>
    <scope>NUCLEOTIDE SEQUENCE [LARGE SCALE GENOMIC DNA]</scope>
    <source>
        <strain evidence="1 2">CECT 8489</strain>
    </source>
</reference>
<dbReference type="Gene3D" id="3.10.620.30">
    <property type="match status" value="1"/>
</dbReference>
<evidence type="ECO:0000313" key="1">
    <source>
        <dbReference type="EMBL" id="SMX25501.1"/>
    </source>
</evidence>
<protein>
    <recommendedName>
        <fullName evidence="3">Bacterial transglutaminase-like cysteine proteinase BTLCP</fullName>
    </recommendedName>
</protein>
<name>A0A238J579_9RHOB</name>
<accession>A0A238J579</accession>